<sequence length="162" mass="18461">MELRAFIFDDDEKIRSLLSIIMEKRGYKVLSFPDPSYYSIYSDAECSCPPGHVCGDILITDNNMPNVKGLEFIQNQLRKGCRGITQNKAVMSGTWTAVDLAYAKRLGCRIFEKPFLIAEIHKWLDECEKRMNPIRKLIECSGFFSALRRGCLKAPAETTIIN</sequence>
<dbReference type="SUPFAM" id="SSF52172">
    <property type="entry name" value="CheY-like"/>
    <property type="match status" value="1"/>
</dbReference>
<gene>
    <name evidence="1" type="ORF">MNBD_NITROSPIRAE03-684</name>
</gene>
<organism evidence="1">
    <name type="scientific">hydrothermal vent metagenome</name>
    <dbReference type="NCBI Taxonomy" id="652676"/>
    <lineage>
        <taxon>unclassified sequences</taxon>
        <taxon>metagenomes</taxon>
        <taxon>ecological metagenomes</taxon>
    </lineage>
</organism>
<protein>
    <recommendedName>
        <fullName evidence="2">Response regulatory domain-containing protein</fullName>
    </recommendedName>
</protein>
<dbReference type="EMBL" id="UOGI01000097">
    <property type="protein sequence ID" value="VAX31153.1"/>
    <property type="molecule type" value="Genomic_DNA"/>
</dbReference>
<name>A0A3B1D2Y0_9ZZZZ</name>
<dbReference type="Gene3D" id="3.40.50.2300">
    <property type="match status" value="1"/>
</dbReference>
<dbReference type="InterPro" id="IPR011006">
    <property type="entry name" value="CheY-like_superfamily"/>
</dbReference>
<evidence type="ECO:0008006" key="2">
    <source>
        <dbReference type="Google" id="ProtNLM"/>
    </source>
</evidence>
<dbReference type="AlphaFoldDB" id="A0A3B1D2Y0"/>
<accession>A0A3B1D2Y0</accession>
<reference evidence="1" key="1">
    <citation type="submission" date="2018-06" db="EMBL/GenBank/DDBJ databases">
        <authorList>
            <person name="Zhirakovskaya E."/>
        </authorList>
    </citation>
    <scope>NUCLEOTIDE SEQUENCE</scope>
</reference>
<evidence type="ECO:0000313" key="1">
    <source>
        <dbReference type="EMBL" id="VAX31153.1"/>
    </source>
</evidence>
<proteinExistence type="predicted"/>